<sequence>MGASEYRIGGEIHFLQVYPEISRFLRCLTFLQTDHKSLKNCDRILWDLN</sequence>
<proteinExistence type="predicted"/>
<dbReference type="HOGENOM" id="CLU_3131070_0_0_3"/>
<accession>B0C966</accession>
<dbReference type="EMBL" id="CP000828">
    <property type="protein sequence ID" value="ABW27747.1"/>
    <property type="molecule type" value="Genomic_DNA"/>
</dbReference>
<dbReference type="Proteomes" id="UP000000268">
    <property type="component" value="Chromosome"/>
</dbReference>
<keyword evidence="2" id="KW-1185">Reference proteome</keyword>
<dbReference type="KEGG" id="amr:AM1_2747"/>
<gene>
    <name evidence="1" type="ordered locus">AM1_2747</name>
</gene>
<evidence type="ECO:0000313" key="2">
    <source>
        <dbReference type="Proteomes" id="UP000000268"/>
    </source>
</evidence>
<organism evidence="1 2">
    <name type="scientific">Acaryochloris marina (strain MBIC 11017)</name>
    <dbReference type="NCBI Taxonomy" id="329726"/>
    <lineage>
        <taxon>Bacteria</taxon>
        <taxon>Bacillati</taxon>
        <taxon>Cyanobacteriota</taxon>
        <taxon>Cyanophyceae</taxon>
        <taxon>Acaryochloridales</taxon>
        <taxon>Acaryochloridaceae</taxon>
        <taxon>Acaryochloris</taxon>
    </lineage>
</organism>
<protein>
    <submittedName>
        <fullName evidence="1">Uncharacterized protein</fullName>
    </submittedName>
</protein>
<dbReference type="AlphaFoldDB" id="B0C966"/>
<dbReference type="STRING" id="329726.AM1_2747"/>
<reference evidence="1 2" key="1">
    <citation type="journal article" date="2008" name="Proc. Natl. Acad. Sci. U.S.A.">
        <title>Niche adaptation and genome expansion in the chlorophyll d-producing cyanobacterium Acaryochloris marina.</title>
        <authorList>
            <person name="Swingley W.D."/>
            <person name="Chen M."/>
            <person name="Cheung P.C."/>
            <person name="Conrad A.L."/>
            <person name="Dejesa L.C."/>
            <person name="Hao J."/>
            <person name="Honchak B.M."/>
            <person name="Karbach L.E."/>
            <person name="Kurdoglu A."/>
            <person name="Lahiri S."/>
            <person name="Mastrian S.D."/>
            <person name="Miyashita H."/>
            <person name="Page L."/>
            <person name="Ramakrishna P."/>
            <person name="Satoh S."/>
            <person name="Sattley W.M."/>
            <person name="Shimada Y."/>
            <person name="Taylor H.L."/>
            <person name="Tomo T."/>
            <person name="Tsuchiya T."/>
            <person name="Wang Z.T."/>
            <person name="Raymond J."/>
            <person name="Mimuro M."/>
            <person name="Blankenship R.E."/>
            <person name="Touchman J.W."/>
        </authorList>
    </citation>
    <scope>NUCLEOTIDE SEQUENCE [LARGE SCALE GENOMIC DNA]</scope>
    <source>
        <strain evidence="2">MBIC 11017</strain>
    </source>
</reference>
<name>B0C966_ACAM1</name>
<evidence type="ECO:0000313" key="1">
    <source>
        <dbReference type="EMBL" id="ABW27747.1"/>
    </source>
</evidence>